<dbReference type="EMBL" id="ML208491">
    <property type="protein sequence ID" value="TFK64063.1"/>
    <property type="molecule type" value="Genomic_DNA"/>
</dbReference>
<sequence>MTRTNKENQVSAAVKPAAAPRCIWTSDDDVVLLQVLRQEKVNGGQSDSGWKSVVWTTALAELKVKGDNKGAPKTASKISDHFANVCSLFWFFLKANFVQVKKLREQSGFGWDDVTKLVIASNDTWDAYIKSHPNMAKWRRTPFPLYDDMLFLVDGIVATGEGAFHAGGDLASSEPGYSSPPTIPEDDEDDSSNDASPGGTGKTQPVIDEPGSIDDEDSQDTTPSRKVSLFVVIFSLYSHSHCRLLQREPP</sequence>
<gene>
    <name evidence="1" type="ORF">BDN72DRAFT_775130</name>
</gene>
<reference evidence="1 2" key="1">
    <citation type="journal article" date="2019" name="Nat. Ecol. Evol.">
        <title>Megaphylogeny resolves global patterns of mushroom evolution.</title>
        <authorList>
            <person name="Varga T."/>
            <person name="Krizsan K."/>
            <person name="Foldi C."/>
            <person name="Dima B."/>
            <person name="Sanchez-Garcia M."/>
            <person name="Sanchez-Ramirez S."/>
            <person name="Szollosi G.J."/>
            <person name="Szarkandi J.G."/>
            <person name="Papp V."/>
            <person name="Albert L."/>
            <person name="Andreopoulos W."/>
            <person name="Angelini C."/>
            <person name="Antonin V."/>
            <person name="Barry K.W."/>
            <person name="Bougher N.L."/>
            <person name="Buchanan P."/>
            <person name="Buyck B."/>
            <person name="Bense V."/>
            <person name="Catcheside P."/>
            <person name="Chovatia M."/>
            <person name="Cooper J."/>
            <person name="Damon W."/>
            <person name="Desjardin D."/>
            <person name="Finy P."/>
            <person name="Geml J."/>
            <person name="Haridas S."/>
            <person name="Hughes K."/>
            <person name="Justo A."/>
            <person name="Karasinski D."/>
            <person name="Kautmanova I."/>
            <person name="Kiss B."/>
            <person name="Kocsube S."/>
            <person name="Kotiranta H."/>
            <person name="LaButti K.M."/>
            <person name="Lechner B.E."/>
            <person name="Liimatainen K."/>
            <person name="Lipzen A."/>
            <person name="Lukacs Z."/>
            <person name="Mihaltcheva S."/>
            <person name="Morgado L.N."/>
            <person name="Niskanen T."/>
            <person name="Noordeloos M.E."/>
            <person name="Ohm R.A."/>
            <person name="Ortiz-Santana B."/>
            <person name="Ovrebo C."/>
            <person name="Racz N."/>
            <person name="Riley R."/>
            <person name="Savchenko A."/>
            <person name="Shiryaev A."/>
            <person name="Soop K."/>
            <person name="Spirin V."/>
            <person name="Szebenyi C."/>
            <person name="Tomsovsky M."/>
            <person name="Tulloss R.E."/>
            <person name="Uehling J."/>
            <person name="Grigoriev I.V."/>
            <person name="Vagvolgyi C."/>
            <person name="Papp T."/>
            <person name="Martin F.M."/>
            <person name="Miettinen O."/>
            <person name="Hibbett D.S."/>
            <person name="Nagy L.G."/>
        </authorList>
    </citation>
    <scope>NUCLEOTIDE SEQUENCE [LARGE SCALE GENOMIC DNA]</scope>
    <source>
        <strain evidence="1 2">NL-1719</strain>
    </source>
</reference>
<evidence type="ECO:0000313" key="2">
    <source>
        <dbReference type="Proteomes" id="UP000308600"/>
    </source>
</evidence>
<accession>A0ACD3AEG7</accession>
<keyword evidence="2" id="KW-1185">Reference proteome</keyword>
<name>A0ACD3AEG7_9AGAR</name>
<organism evidence="1 2">
    <name type="scientific">Pluteus cervinus</name>
    <dbReference type="NCBI Taxonomy" id="181527"/>
    <lineage>
        <taxon>Eukaryota</taxon>
        <taxon>Fungi</taxon>
        <taxon>Dikarya</taxon>
        <taxon>Basidiomycota</taxon>
        <taxon>Agaricomycotina</taxon>
        <taxon>Agaricomycetes</taxon>
        <taxon>Agaricomycetidae</taxon>
        <taxon>Agaricales</taxon>
        <taxon>Pluteineae</taxon>
        <taxon>Pluteaceae</taxon>
        <taxon>Pluteus</taxon>
    </lineage>
</organism>
<evidence type="ECO:0000313" key="1">
    <source>
        <dbReference type="EMBL" id="TFK64063.1"/>
    </source>
</evidence>
<proteinExistence type="predicted"/>
<protein>
    <submittedName>
        <fullName evidence="1">Uncharacterized protein</fullName>
    </submittedName>
</protein>
<dbReference type="Proteomes" id="UP000308600">
    <property type="component" value="Unassembled WGS sequence"/>
</dbReference>